<dbReference type="KEGG" id="pbd:PBOR_04635"/>
<dbReference type="SUPFAM" id="SSF53098">
    <property type="entry name" value="Ribonuclease H-like"/>
    <property type="match status" value="1"/>
</dbReference>
<dbReference type="SMART" id="SM00479">
    <property type="entry name" value="EXOIII"/>
    <property type="match status" value="1"/>
</dbReference>
<evidence type="ECO:0000313" key="6">
    <source>
        <dbReference type="Proteomes" id="UP000029518"/>
    </source>
</evidence>
<dbReference type="InterPro" id="IPR012337">
    <property type="entry name" value="RNaseH-like_sf"/>
</dbReference>
<dbReference type="InterPro" id="IPR013520">
    <property type="entry name" value="Ribonucl_H"/>
</dbReference>
<organism evidence="5 6">
    <name type="scientific">Paenibacillus borealis</name>
    <dbReference type="NCBI Taxonomy" id="160799"/>
    <lineage>
        <taxon>Bacteria</taxon>
        <taxon>Bacillati</taxon>
        <taxon>Bacillota</taxon>
        <taxon>Bacilli</taxon>
        <taxon>Bacillales</taxon>
        <taxon>Paenibacillaceae</taxon>
        <taxon>Paenibacillus</taxon>
    </lineage>
</organism>
<dbReference type="InterPro" id="IPR047201">
    <property type="entry name" value="ERI-1_3'hExo-like"/>
</dbReference>
<dbReference type="AlphaFoldDB" id="A0A089L491"/>
<keyword evidence="3" id="KW-0269">Exonuclease</keyword>
<dbReference type="CDD" id="cd06133">
    <property type="entry name" value="ERI-1_3'hExo_like"/>
    <property type="match status" value="1"/>
</dbReference>
<dbReference type="GO" id="GO:0003676">
    <property type="term" value="F:nucleic acid binding"/>
    <property type="evidence" value="ECO:0007669"/>
    <property type="project" value="InterPro"/>
</dbReference>
<keyword evidence="2" id="KW-0378">Hydrolase</keyword>
<keyword evidence="1" id="KW-0540">Nuclease</keyword>
<dbReference type="HOGENOM" id="CLU_037266_3_3_9"/>
<dbReference type="InterPro" id="IPR051274">
    <property type="entry name" value="3-5_Exoribonuclease"/>
</dbReference>
<dbReference type="PANTHER" id="PTHR23044">
    <property type="entry name" value="3'-5' EXONUCLEASE ERI1-RELATED"/>
    <property type="match status" value="1"/>
</dbReference>
<dbReference type="Gene3D" id="3.30.420.10">
    <property type="entry name" value="Ribonuclease H-like superfamily/Ribonuclease H"/>
    <property type="match status" value="1"/>
</dbReference>
<dbReference type="Pfam" id="PF00929">
    <property type="entry name" value="RNase_T"/>
    <property type="match status" value="1"/>
</dbReference>
<evidence type="ECO:0000256" key="2">
    <source>
        <dbReference type="ARBA" id="ARBA00022801"/>
    </source>
</evidence>
<keyword evidence="6" id="KW-1185">Reference proteome</keyword>
<evidence type="ECO:0000256" key="3">
    <source>
        <dbReference type="ARBA" id="ARBA00022839"/>
    </source>
</evidence>
<gene>
    <name evidence="5" type="ORF">PBOR_04635</name>
</gene>
<dbReference type="RefSeq" id="WP_042210652.1">
    <property type="nucleotide sequence ID" value="NZ_CP009285.1"/>
</dbReference>
<evidence type="ECO:0000313" key="5">
    <source>
        <dbReference type="EMBL" id="AIQ56301.1"/>
    </source>
</evidence>
<reference evidence="5" key="1">
    <citation type="submission" date="2014-08" db="EMBL/GenBank/DDBJ databases">
        <title>Comparative genomics of the Paenibacillus odorifer group.</title>
        <authorList>
            <person name="den Bakker H.C."/>
            <person name="Tsai Y.-C.Y.-C."/>
            <person name="Martin N."/>
            <person name="Korlach J."/>
            <person name="Wiedmann M."/>
        </authorList>
    </citation>
    <scope>NUCLEOTIDE SEQUENCE [LARGE SCALE GENOMIC DNA]</scope>
    <source>
        <strain evidence="5">DSM 13188</strain>
    </source>
</reference>
<evidence type="ECO:0000256" key="1">
    <source>
        <dbReference type="ARBA" id="ARBA00022722"/>
    </source>
</evidence>
<dbReference type="GO" id="GO:0000175">
    <property type="term" value="F:3'-5'-RNA exonuclease activity"/>
    <property type="evidence" value="ECO:0007669"/>
    <property type="project" value="InterPro"/>
</dbReference>
<dbReference type="EMBL" id="CP009285">
    <property type="protein sequence ID" value="AIQ56301.1"/>
    <property type="molecule type" value="Genomic_DNA"/>
</dbReference>
<dbReference type="PANTHER" id="PTHR23044:SF61">
    <property type="entry name" value="3'-5' EXORIBONUCLEASE 1-RELATED"/>
    <property type="match status" value="1"/>
</dbReference>
<sequence>MDYIILDIEFNGRKFASEHPMEVIEIGAVRLDASLQYKGEFSALIKPIYFSTLNSFIKKKTGIPQEEIDVADRFPKVISAFRAWLDQSTDGVLLLTWGGEDMKRIIQDVRMHKIDDAYWMEATYFDLLKGVLRARGLSNDISVEGAMALFGLEPSGSAHRALDDAKMTAEIFRAVFSELDFARSQHYVDTFSNARERKTVKIAIKAMTSQKIVPTWELVAEHYFPAEDALADPRKLAELQAYFAAQLGKK</sequence>
<proteinExistence type="predicted"/>
<dbReference type="InterPro" id="IPR036397">
    <property type="entry name" value="RNaseH_sf"/>
</dbReference>
<name>A0A089L491_PAEBO</name>
<accession>A0A089L491</accession>
<protein>
    <submittedName>
        <fullName evidence="5">DNA polymerase III</fullName>
    </submittedName>
</protein>
<feature type="domain" description="Exonuclease" evidence="4">
    <location>
        <begin position="2"/>
        <end position="181"/>
    </location>
</feature>
<dbReference type="Proteomes" id="UP000029518">
    <property type="component" value="Chromosome"/>
</dbReference>
<evidence type="ECO:0000259" key="4">
    <source>
        <dbReference type="SMART" id="SM00479"/>
    </source>
</evidence>
<dbReference type="OrthoDB" id="159416at2"/>